<dbReference type="PANTHER" id="PTHR46733">
    <property type="entry name" value="26.5 KDA HEAT SHOCK PROTEIN, MITOCHONDRIAL"/>
    <property type="match status" value="1"/>
</dbReference>
<feature type="domain" description="SHSP" evidence="4">
    <location>
        <begin position="51"/>
        <end position="163"/>
    </location>
</feature>
<dbReference type="KEGG" id="sat:SYN_01907"/>
<keyword evidence="1 5" id="KW-0346">Stress response</keyword>
<dbReference type="InterPro" id="IPR002068">
    <property type="entry name" value="A-crystallin/Hsp20_dom"/>
</dbReference>
<accession>Q2LU35</accession>
<dbReference type="FunCoup" id="Q2LU35">
    <property type="interactions" value="135"/>
</dbReference>
<sequence>MIRNLLPTVWRRSETPLRRAEESPFLALHREMNRMFDDFSRGFDLSPFDGGWSWGFSPPVDVREDEKEVTVKAELPGMEEKDIEVNLADNGLTIKGEKKAEKEEKGKDNWYRETSYGAFHRFIPLPEGLDKEKVDARFKNGVLTVTLRRLEEAKGKKIAIKAE</sequence>
<gene>
    <name evidence="5" type="ORF">SYN_01907</name>
</gene>
<evidence type="ECO:0000259" key="4">
    <source>
        <dbReference type="PROSITE" id="PS01031"/>
    </source>
</evidence>
<evidence type="ECO:0000313" key="5">
    <source>
        <dbReference type="EMBL" id="ABC77598.1"/>
    </source>
</evidence>
<dbReference type="AlphaFoldDB" id="Q2LU35"/>
<protein>
    <submittedName>
        <fullName evidence="5">Small heat shock protein</fullName>
    </submittedName>
</protein>
<dbReference type="eggNOG" id="COG0071">
    <property type="taxonomic scope" value="Bacteria"/>
</dbReference>
<dbReference type="Gene3D" id="2.60.40.790">
    <property type="match status" value="1"/>
</dbReference>
<dbReference type="InterPro" id="IPR044587">
    <property type="entry name" value="HSP21-like"/>
</dbReference>
<dbReference type="GO" id="GO:0009408">
    <property type="term" value="P:response to heat"/>
    <property type="evidence" value="ECO:0007669"/>
    <property type="project" value="InterPro"/>
</dbReference>
<evidence type="ECO:0000256" key="1">
    <source>
        <dbReference type="ARBA" id="ARBA00023016"/>
    </source>
</evidence>
<dbReference type="STRING" id="56780.SYN_01907"/>
<keyword evidence="6" id="KW-1185">Reference proteome</keyword>
<evidence type="ECO:0000313" key="6">
    <source>
        <dbReference type="Proteomes" id="UP000001933"/>
    </source>
</evidence>
<evidence type="ECO:0000256" key="2">
    <source>
        <dbReference type="PROSITE-ProRule" id="PRU00285"/>
    </source>
</evidence>
<dbReference type="EMBL" id="CP000252">
    <property type="protein sequence ID" value="ABC77598.1"/>
    <property type="molecule type" value="Genomic_DNA"/>
</dbReference>
<dbReference type="InParanoid" id="Q2LU35"/>
<dbReference type="HOGENOM" id="CLU_046737_12_0_7"/>
<reference evidence="5 6" key="1">
    <citation type="journal article" date="2007" name="Proc. Natl. Acad. Sci. U.S.A.">
        <title>The genome of Syntrophus aciditrophicus: life at the thermodynamic limit of microbial growth.</title>
        <authorList>
            <person name="McInerney M.J."/>
            <person name="Rohlin L."/>
            <person name="Mouttaki H."/>
            <person name="Kim U."/>
            <person name="Krupp R.S."/>
            <person name="Rios-Hernandez L."/>
            <person name="Sieber J."/>
            <person name="Struchtemeyer C.G."/>
            <person name="Bhattacharyya A."/>
            <person name="Campbell J.W."/>
            <person name="Gunsalus R.P."/>
        </authorList>
    </citation>
    <scope>NUCLEOTIDE SEQUENCE [LARGE SCALE GENOMIC DNA]</scope>
    <source>
        <strain evidence="5 6">SB</strain>
    </source>
</reference>
<dbReference type="InterPro" id="IPR008978">
    <property type="entry name" value="HSP20-like_chaperone"/>
</dbReference>
<dbReference type="SUPFAM" id="SSF49764">
    <property type="entry name" value="HSP20-like chaperones"/>
    <property type="match status" value="1"/>
</dbReference>
<proteinExistence type="inferred from homology"/>
<dbReference type="Pfam" id="PF00011">
    <property type="entry name" value="HSP20"/>
    <property type="match status" value="1"/>
</dbReference>
<dbReference type="OrthoDB" id="9811615at2"/>
<organism evidence="5 6">
    <name type="scientific">Syntrophus aciditrophicus (strain SB)</name>
    <dbReference type="NCBI Taxonomy" id="56780"/>
    <lineage>
        <taxon>Bacteria</taxon>
        <taxon>Pseudomonadati</taxon>
        <taxon>Thermodesulfobacteriota</taxon>
        <taxon>Syntrophia</taxon>
        <taxon>Syntrophales</taxon>
        <taxon>Syntrophaceae</taxon>
        <taxon>Syntrophus</taxon>
    </lineage>
</organism>
<comment type="similarity">
    <text evidence="2 3">Belongs to the small heat shock protein (HSP20) family.</text>
</comment>
<dbReference type="PROSITE" id="PS01031">
    <property type="entry name" value="SHSP"/>
    <property type="match status" value="1"/>
</dbReference>
<dbReference type="PANTHER" id="PTHR46733:SF4">
    <property type="entry name" value="HEAT SHOCK PROTEIN 21, CHLOROPLASTIC"/>
    <property type="match status" value="1"/>
</dbReference>
<name>Q2LU35_SYNAS</name>
<dbReference type="CDD" id="cd06464">
    <property type="entry name" value="ACD_sHsps-like"/>
    <property type="match status" value="1"/>
</dbReference>
<evidence type="ECO:0000256" key="3">
    <source>
        <dbReference type="RuleBase" id="RU003616"/>
    </source>
</evidence>
<dbReference type="Proteomes" id="UP000001933">
    <property type="component" value="Chromosome"/>
</dbReference>
<dbReference type="RefSeq" id="WP_011417620.1">
    <property type="nucleotide sequence ID" value="NC_007759.1"/>
</dbReference>